<evidence type="ECO:0000313" key="1">
    <source>
        <dbReference type="EMBL" id="KAL2633146.1"/>
    </source>
</evidence>
<reference evidence="1 2" key="1">
    <citation type="submission" date="2024-09" db="EMBL/GenBank/DDBJ databases">
        <title>Chromosome-scale assembly of Riccia fluitans.</title>
        <authorList>
            <person name="Paukszto L."/>
            <person name="Sawicki J."/>
            <person name="Karawczyk K."/>
            <person name="Piernik-Szablinska J."/>
            <person name="Szczecinska M."/>
            <person name="Mazdziarz M."/>
        </authorList>
    </citation>
    <scope>NUCLEOTIDE SEQUENCE [LARGE SCALE GENOMIC DNA]</scope>
    <source>
        <strain evidence="1">Rf_01</strain>
        <tissue evidence="1">Aerial parts of the thallus</tissue>
    </source>
</reference>
<comment type="caution">
    <text evidence="1">The sequence shown here is derived from an EMBL/GenBank/DDBJ whole genome shotgun (WGS) entry which is preliminary data.</text>
</comment>
<sequence>MRGMRNEHLGGGIANFWRHLAAAEARKCNTRKKNQIHHDSGARYQPLKSITRTLSGLPCYAFPTGATSVDFHKAYSGFIDLTQRKCVSNHSRVA</sequence>
<evidence type="ECO:0000313" key="2">
    <source>
        <dbReference type="Proteomes" id="UP001605036"/>
    </source>
</evidence>
<name>A0ABD1YQU5_9MARC</name>
<dbReference type="AlphaFoldDB" id="A0ABD1YQU5"/>
<accession>A0ABD1YQU5</accession>
<keyword evidence="2" id="KW-1185">Reference proteome</keyword>
<gene>
    <name evidence="1" type="ORF">R1flu_004625</name>
</gene>
<proteinExistence type="predicted"/>
<organism evidence="1 2">
    <name type="scientific">Riccia fluitans</name>
    <dbReference type="NCBI Taxonomy" id="41844"/>
    <lineage>
        <taxon>Eukaryota</taxon>
        <taxon>Viridiplantae</taxon>
        <taxon>Streptophyta</taxon>
        <taxon>Embryophyta</taxon>
        <taxon>Marchantiophyta</taxon>
        <taxon>Marchantiopsida</taxon>
        <taxon>Marchantiidae</taxon>
        <taxon>Marchantiales</taxon>
        <taxon>Ricciaceae</taxon>
        <taxon>Riccia</taxon>
    </lineage>
</organism>
<protein>
    <submittedName>
        <fullName evidence="1">Uncharacterized protein</fullName>
    </submittedName>
</protein>
<dbReference type="Proteomes" id="UP001605036">
    <property type="component" value="Unassembled WGS sequence"/>
</dbReference>
<dbReference type="EMBL" id="JBHFFA010000003">
    <property type="protein sequence ID" value="KAL2633146.1"/>
    <property type="molecule type" value="Genomic_DNA"/>
</dbReference>